<organism evidence="3 4">
    <name type="scientific">Apiospora phragmitis</name>
    <dbReference type="NCBI Taxonomy" id="2905665"/>
    <lineage>
        <taxon>Eukaryota</taxon>
        <taxon>Fungi</taxon>
        <taxon>Dikarya</taxon>
        <taxon>Ascomycota</taxon>
        <taxon>Pezizomycotina</taxon>
        <taxon>Sordariomycetes</taxon>
        <taxon>Xylariomycetidae</taxon>
        <taxon>Amphisphaeriales</taxon>
        <taxon>Apiosporaceae</taxon>
        <taxon>Apiospora</taxon>
    </lineage>
</organism>
<name>A0ABR1U6M2_9PEZI</name>
<gene>
    <name evidence="3" type="ORF">PG994_009601</name>
</gene>
<feature type="region of interest" description="Disordered" evidence="1">
    <location>
        <begin position="86"/>
        <end position="121"/>
    </location>
</feature>
<reference evidence="3 4" key="1">
    <citation type="submission" date="2023-01" db="EMBL/GenBank/DDBJ databases">
        <title>Analysis of 21 Apiospora genomes using comparative genomics revels a genus with tremendous synthesis potential of carbohydrate active enzymes and secondary metabolites.</title>
        <authorList>
            <person name="Sorensen T."/>
        </authorList>
    </citation>
    <scope>NUCLEOTIDE SEQUENCE [LARGE SCALE GENOMIC DNA]</scope>
    <source>
        <strain evidence="3 4">CBS 135458</strain>
    </source>
</reference>
<proteinExistence type="predicted"/>
<feature type="compositionally biased region" description="Polar residues" evidence="1">
    <location>
        <begin position="103"/>
        <end position="116"/>
    </location>
</feature>
<feature type="compositionally biased region" description="Low complexity" evidence="1">
    <location>
        <begin position="86"/>
        <end position="102"/>
    </location>
</feature>
<dbReference type="GeneID" id="92094073"/>
<dbReference type="EMBL" id="JAQQWL010000010">
    <property type="protein sequence ID" value="KAK8054534.1"/>
    <property type="molecule type" value="Genomic_DNA"/>
</dbReference>
<dbReference type="InterPro" id="IPR045518">
    <property type="entry name" value="2EXR"/>
</dbReference>
<evidence type="ECO:0000256" key="1">
    <source>
        <dbReference type="SAM" id="MobiDB-lite"/>
    </source>
</evidence>
<sequence>MALWGQTKSSKIPGDNPPGGLSQRFTFFTLLPTELQFRIWKEAAAAPHIIRLDKHGAPHQEAGLLAACTASRAAYLQRSDSDQLLGGLDSSSSSSSSSRSSSAPTIDSGSGNNSPRPQHGVGWRPELDLVVLDEGLHWSDWGRIAGRHEIRHLAFHYNVVAWPWTIPNMPYTNLKWDDWLARPFPSLRTWELYAAWIDSLDQQAADGRKMTDRNAVWIPPYRGLKYSLALHFLNTLGLEIVFGSVIDPPNDKVLVGRIIFDVGWPQ</sequence>
<keyword evidence="4" id="KW-1185">Reference proteome</keyword>
<comment type="caution">
    <text evidence="3">The sequence shown here is derived from an EMBL/GenBank/DDBJ whole genome shotgun (WGS) entry which is preliminary data.</text>
</comment>
<protein>
    <recommendedName>
        <fullName evidence="2">2EXR domain-containing protein</fullName>
    </recommendedName>
</protein>
<dbReference type="Proteomes" id="UP001480595">
    <property type="component" value="Unassembled WGS sequence"/>
</dbReference>
<evidence type="ECO:0000313" key="4">
    <source>
        <dbReference type="Proteomes" id="UP001480595"/>
    </source>
</evidence>
<feature type="domain" description="2EXR" evidence="2">
    <location>
        <begin position="25"/>
        <end position="78"/>
    </location>
</feature>
<accession>A0ABR1U6M2</accession>
<evidence type="ECO:0000259" key="2">
    <source>
        <dbReference type="Pfam" id="PF20150"/>
    </source>
</evidence>
<evidence type="ECO:0000313" key="3">
    <source>
        <dbReference type="EMBL" id="KAK8054534.1"/>
    </source>
</evidence>
<dbReference type="Pfam" id="PF20150">
    <property type="entry name" value="2EXR"/>
    <property type="match status" value="1"/>
</dbReference>
<dbReference type="RefSeq" id="XP_066713180.1">
    <property type="nucleotide sequence ID" value="XM_066861010.1"/>
</dbReference>